<dbReference type="GO" id="GO:0008081">
    <property type="term" value="F:phosphoric diester hydrolase activity"/>
    <property type="evidence" value="ECO:0007669"/>
    <property type="project" value="InterPro"/>
</dbReference>
<proteinExistence type="predicted"/>
<accession>A0A1V8SIA4</accession>
<reference evidence="4" key="1">
    <citation type="submission" date="2017-03" db="EMBL/GenBank/DDBJ databases">
        <title>Genomes of endolithic fungi from Antarctica.</title>
        <authorList>
            <person name="Coleine C."/>
            <person name="Masonjones S."/>
            <person name="Stajich J.E."/>
        </authorList>
    </citation>
    <scope>NUCLEOTIDE SEQUENCE [LARGE SCALE GENOMIC DNA]</scope>
    <source>
        <strain evidence="4">CCFEE 5527</strain>
    </source>
</reference>
<dbReference type="Proteomes" id="UP000192596">
    <property type="component" value="Unassembled WGS sequence"/>
</dbReference>
<organism evidence="3 4">
    <name type="scientific">Cryoendolithus antarcticus</name>
    <dbReference type="NCBI Taxonomy" id="1507870"/>
    <lineage>
        <taxon>Eukaryota</taxon>
        <taxon>Fungi</taxon>
        <taxon>Dikarya</taxon>
        <taxon>Ascomycota</taxon>
        <taxon>Pezizomycotina</taxon>
        <taxon>Dothideomycetes</taxon>
        <taxon>Dothideomycetidae</taxon>
        <taxon>Cladosporiales</taxon>
        <taxon>Cladosporiaceae</taxon>
        <taxon>Cryoendolithus</taxon>
    </lineage>
</organism>
<keyword evidence="4" id="KW-1185">Reference proteome</keyword>
<sequence>MSTKGGLPDAWDDDWENLADKPEISGPAPEPAKKLTKAQKRVQHQELQKQLWDSAENPARNLWLEAQGAVPLKQEPVIQRVVLTRKPATAAQEDEDSEGEKRRKAELTLEERKRKAVTDREEKVRKYAEARERIMGTGAASGPASRDSSQGRDTRKSHVKATNSNLNSRPTSAGQSPARSTPNGSGLFDPEDMGRRLAPKRETTSSPREGEPARQPRGPDTNGRGGFGFASRDTMAMGGILGVMVLAFASVILLATTIAIDMSTVPCNGWPDNCGRKYSNISFIGTHDSAFVGSIYDPRVNQEKTGTQQLDAGIRILQAQTHQNAAGTLSMCHTSCTELDAGSLARYLREVRTWLEGNPNDVVTLLLLNGDDLDPSAFDAIFGRSRMRDYAFVPASSPRTLAISDWPTLSALIQLNKRLIVFLDSKANTTKVPYILPEFDYFFETPYDTTDPAFKQCTLDRPAGSSPEGKMYIVNHFLDKTALWTSVLVPDNAADFTTNAATGKGSIGAQAALCEKMYGRRPNVVFADITRIKIRILGTG</sequence>
<dbReference type="SUPFAM" id="SSF51695">
    <property type="entry name" value="PLC-like phosphodiesterases"/>
    <property type="match status" value="1"/>
</dbReference>
<evidence type="ECO:0008006" key="5">
    <source>
        <dbReference type="Google" id="ProtNLM"/>
    </source>
</evidence>
<dbReference type="PANTHER" id="PTHR13593:SF146">
    <property type="entry name" value="PLC-LIKE PHOSPHODIESTERASE"/>
    <property type="match status" value="1"/>
</dbReference>
<keyword evidence="2" id="KW-1133">Transmembrane helix</keyword>
<feature type="transmembrane region" description="Helical" evidence="2">
    <location>
        <begin position="240"/>
        <end position="260"/>
    </location>
</feature>
<dbReference type="InterPro" id="IPR017946">
    <property type="entry name" value="PLC-like_Pdiesterase_TIM-brl"/>
</dbReference>
<feature type="compositionally biased region" description="Basic and acidic residues" evidence="1">
    <location>
        <begin position="192"/>
        <end position="214"/>
    </location>
</feature>
<name>A0A1V8SIA4_9PEZI</name>
<evidence type="ECO:0000313" key="4">
    <source>
        <dbReference type="Proteomes" id="UP000192596"/>
    </source>
</evidence>
<feature type="compositionally biased region" description="Polar residues" evidence="1">
    <location>
        <begin position="160"/>
        <end position="184"/>
    </location>
</feature>
<dbReference type="PANTHER" id="PTHR13593">
    <property type="match status" value="1"/>
</dbReference>
<evidence type="ECO:0000256" key="2">
    <source>
        <dbReference type="SAM" id="Phobius"/>
    </source>
</evidence>
<feature type="compositionally biased region" description="Basic and acidic residues" evidence="1">
    <location>
        <begin position="99"/>
        <end position="134"/>
    </location>
</feature>
<dbReference type="EMBL" id="NAJO01000043">
    <property type="protein sequence ID" value="OQN98868.1"/>
    <property type="molecule type" value="Genomic_DNA"/>
</dbReference>
<keyword evidence="2" id="KW-0472">Membrane</keyword>
<protein>
    <recommendedName>
        <fullName evidence="5">PLC-like phosphodiesterase</fullName>
    </recommendedName>
</protein>
<dbReference type="STRING" id="1507870.A0A1V8SIA4"/>
<feature type="region of interest" description="Disordered" evidence="1">
    <location>
        <begin position="1"/>
        <end position="56"/>
    </location>
</feature>
<dbReference type="Gene3D" id="3.20.20.190">
    <property type="entry name" value="Phosphatidylinositol (PI) phosphodiesterase"/>
    <property type="match status" value="1"/>
</dbReference>
<dbReference type="OrthoDB" id="7984201at2759"/>
<dbReference type="InterPro" id="IPR051057">
    <property type="entry name" value="PI-PLC_domain"/>
</dbReference>
<keyword evidence="2" id="KW-0812">Transmembrane</keyword>
<gene>
    <name evidence="3" type="ORF">B0A48_15214</name>
</gene>
<dbReference type="GO" id="GO:0006629">
    <property type="term" value="P:lipid metabolic process"/>
    <property type="evidence" value="ECO:0007669"/>
    <property type="project" value="InterPro"/>
</dbReference>
<evidence type="ECO:0000256" key="1">
    <source>
        <dbReference type="SAM" id="MobiDB-lite"/>
    </source>
</evidence>
<dbReference type="InParanoid" id="A0A1V8SIA4"/>
<feature type="region of interest" description="Disordered" evidence="1">
    <location>
        <begin position="85"/>
        <end position="228"/>
    </location>
</feature>
<dbReference type="Pfam" id="PF26146">
    <property type="entry name" value="PI-PLC_X"/>
    <property type="match status" value="1"/>
</dbReference>
<dbReference type="AlphaFoldDB" id="A0A1V8SIA4"/>
<comment type="caution">
    <text evidence="3">The sequence shown here is derived from an EMBL/GenBank/DDBJ whole genome shotgun (WGS) entry which is preliminary data.</text>
</comment>
<evidence type="ECO:0000313" key="3">
    <source>
        <dbReference type="EMBL" id="OQN98868.1"/>
    </source>
</evidence>